<comment type="caution">
    <text evidence="3">The sequence shown here is derived from an EMBL/GenBank/DDBJ whole genome shotgun (WGS) entry which is preliminary data.</text>
</comment>
<feature type="chain" id="PRO_5032373982" evidence="1">
    <location>
        <begin position="22"/>
        <end position="128"/>
    </location>
</feature>
<evidence type="ECO:0000313" key="4">
    <source>
        <dbReference type="Proteomes" id="UP000586827"/>
    </source>
</evidence>
<keyword evidence="4" id="KW-1185">Reference proteome</keyword>
<feature type="signal peptide" evidence="1">
    <location>
        <begin position="1"/>
        <end position="21"/>
    </location>
</feature>
<dbReference type="PROSITE" id="PS51257">
    <property type="entry name" value="PROKAR_LIPOPROTEIN"/>
    <property type="match status" value="1"/>
</dbReference>
<dbReference type="EMBL" id="JABELX010000006">
    <property type="protein sequence ID" value="NNH71727.1"/>
    <property type="molecule type" value="Genomic_DNA"/>
</dbReference>
<dbReference type="InterPro" id="IPR025485">
    <property type="entry name" value="DUF4377"/>
</dbReference>
<gene>
    <name evidence="3" type="ORF">HLB23_17980</name>
</gene>
<dbReference type="Pfam" id="PF14302">
    <property type="entry name" value="DUF4377"/>
    <property type="match status" value="1"/>
</dbReference>
<name>A0A849C789_9NOCA</name>
<evidence type="ECO:0000256" key="1">
    <source>
        <dbReference type="SAM" id="SignalP"/>
    </source>
</evidence>
<reference evidence="3 4" key="1">
    <citation type="submission" date="2020-05" db="EMBL/GenBank/DDBJ databases">
        <title>MicrobeNet Type strains.</title>
        <authorList>
            <person name="Nicholson A.C."/>
        </authorList>
    </citation>
    <scope>NUCLEOTIDE SEQUENCE [LARGE SCALE GENOMIC DNA]</scope>
    <source>
        <strain evidence="3 4">JCM 3224</strain>
    </source>
</reference>
<evidence type="ECO:0000259" key="2">
    <source>
        <dbReference type="Pfam" id="PF14302"/>
    </source>
</evidence>
<proteinExistence type="predicted"/>
<keyword evidence="1" id="KW-0732">Signal</keyword>
<sequence length="128" mass="14028">MRLRSRLVVAAALLTAFPLFAACSKDAADPNASATGVTSTVPATEVFDIYIADQLVPCAGVAPMECLQVRRDPDSPWELHYFGIEGFDFEPGYTYHLEVEERPWVNPPADAPSATWHLVRVISKEPAP</sequence>
<evidence type="ECO:0000313" key="3">
    <source>
        <dbReference type="EMBL" id="NNH71727.1"/>
    </source>
</evidence>
<protein>
    <submittedName>
        <fullName evidence="3">DUF4377 domain-containing protein</fullName>
    </submittedName>
</protein>
<dbReference type="Proteomes" id="UP000586827">
    <property type="component" value="Unassembled WGS sequence"/>
</dbReference>
<accession>A0A849C789</accession>
<dbReference type="RefSeq" id="WP_067519680.1">
    <property type="nucleotide sequence ID" value="NZ_JABELX010000006.1"/>
</dbReference>
<organism evidence="3 4">
    <name type="scientific">Nocardia uniformis</name>
    <dbReference type="NCBI Taxonomy" id="53432"/>
    <lineage>
        <taxon>Bacteria</taxon>
        <taxon>Bacillati</taxon>
        <taxon>Actinomycetota</taxon>
        <taxon>Actinomycetes</taxon>
        <taxon>Mycobacteriales</taxon>
        <taxon>Nocardiaceae</taxon>
        <taxon>Nocardia</taxon>
    </lineage>
</organism>
<feature type="domain" description="DUF4377" evidence="2">
    <location>
        <begin position="50"/>
        <end position="124"/>
    </location>
</feature>
<dbReference type="AlphaFoldDB" id="A0A849C789"/>